<proteinExistence type="predicted"/>
<sequence>MSNPPSAFAIGAGPSPSALSYSNIVSSPRPGNAFTLSSSPSLEDPLDFTEVHVKAARDEWGLSLVGYSIGRRPYYESLLSAIRKTWTLKGMLKLLSLSEGFFMLKFSSPDDYEMALAGGVWFFLGKPFVLQKWVPNFKPVREEFSSIPIWFKILDLPLPCWTPEGISRIASKVGVPLAVDDLTAEKSRLTYARVCVQVTKNCAYPESIPISILGEPFDLKIQYEWKPSPCEHCGSIVHSSDFCPTKPQLNNSSTQPQIRGRSSSRKPPRPHNRPTPSQMLHAPTSTNTESVPHPPSTRQNSPKHIDTPAPPSILQPPVIAIPAPSSSSALLSTTIPNLNSPTEELPNPNIALSHTSQDKVGLAVAFVVGFRLVSSLEYLDGLIGNLVFPSLAGFAFWTMMKLLLSSLDGLLGNQENFIIGSDGFGWF</sequence>
<name>A0ABD0UYR9_DENTH</name>
<evidence type="ECO:0000259" key="2">
    <source>
        <dbReference type="Pfam" id="PF14111"/>
    </source>
</evidence>
<dbReference type="PANTHER" id="PTHR31286:SF180">
    <property type="entry name" value="OS10G0362600 PROTEIN"/>
    <property type="match status" value="1"/>
</dbReference>
<dbReference type="InterPro" id="IPR025558">
    <property type="entry name" value="DUF4283"/>
</dbReference>
<evidence type="ECO:0000256" key="1">
    <source>
        <dbReference type="SAM" id="MobiDB-lite"/>
    </source>
</evidence>
<dbReference type="PANTHER" id="PTHR31286">
    <property type="entry name" value="GLYCINE-RICH CELL WALL STRUCTURAL PROTEIN 1.8-LIKE"/>
    <property type="match status" value="1"/>
</dbReference>
<dbReference type="InterPro" id="IPR040256">
    <property type="entry name" value="At4g02000-like"/>
</dbReference>
<accession>A0ABD0UYR9</accession>
<protein>
    <recommendedName>
        <fullName evidence="2">DUF4283 domain-containing protein</fullName>
    </recommendedName>
</protein>
<dbReference type="EMBL" id="JANQDX010000012">
    <property type="protein sequence ID" value="KAL0915597.1"/>
    <property type="molecule type" value="Genomic_DNA"/>
</dbReference>
<dbReference type="Proteomes" id="UP001552299">
    <property type="component" value="Unassembled WGS sequence"/>
</dbReference>
<evidence type="ECO:0000313" key="4">
    <source>
        <dbReference type="Proteomes" id="UP001552299"/>
    </source>
</evidence>
<feature type="compositionally biased region" description="Polar residues" evidence="1">
    <location>
        <begin position="275"/>
        <end position="302"/>
    </location>
</feature>
<dbReference type="AlphaFoldDB" id="A0ABD0UYR9"/>
<evidence type="ECO:0000313" key="3">
    <source>
        <dbReference type="EMBL" id="KAL0915597.1"/>
    </source>
</evidence>
<feature type="compositionally biased region" description="Basic residues" evidence="1">
    <location>
        <begin position="262"/>
        <end position="272"/>
    </location>
</feature>
<gene>
    <name evidence="3" type="ORF">M5K25_016026</name>
</gene>
<dbReference type="Pfam" id="PF14111">
    <property type="entry name" value="DUF4283"/>
    <property type="match status" value="1"/>
</dbReference>
<feature type="region of interest" description="Disordered" evidence="1">
    <location>
        <begin position="244"/>
        <end position="314"/>
    </location>
</feature>
<feature type="compositionally biased region" description="Polar residues" evidence="1">
    <location>
        <begin position="247"/>
        <end position="257"/>
    </location>
</feature>
<reference evidence="3 4" key="1">
    <citation type="journal article" date="2024" name="Plant Biotechnol. J.">
        <title>Dendrobium thyrsiflorum genome and its molecular insights into genes involved in important horticultural traits.</title>
        <authorList>
            <person name="Chen B."/>
            <person name="Wang J.Y."/>
            <person name="Zheng P.J."/>
            <person name="Li K.L."/>
            <person name="Liang Y.M."/>
            <person name="Chen X.F."/>
            <person name="Zhang C."/>
            <person name="Zhao X."/>
            <person name="He X."/>
            <person name="Zhang G.Q."/>
            <person name="Liu Z.J."/>
            <person name="Xu Q."/>
        </authorList>
    </citation>
    <scope>NUCLEOTIDE SEQUENCE [LARGE SCALE GENOMIC DNA]</scope>
    <source>
        <strain evidence="3">GZMU011</strain>
    </source>
</reference>
<keyword evidence="4" id="KW-1185">Reference proteome</keyword>
<comment type="caution">
    <text evidence="3">The sequence shown here is derived from an EMBL/GenBank/DDBJ whole genome shotgun (WGS) entry which is preliminary data.</text>
</comment>
<organism evidence="3 4">
    <name type="scientific">Dendrobium thyrsiflorum</name>
    <name type="common">Pinecone-like raceme dendrobium</name>
    <name type="synonym">Orchid</name>
    <dbReference type="NCBI Taxonomy" id="117978"/>
    <lineage>
        <taxon>Eukaryota</taxon>
        <taxon>Viridiplantae</taxon>
        <taxon>Streptophyta</taxon>
        <taxon>Embryophyta</taxon>
        <taxon>Tracheophyta</taxon>
        <taxon>Spermatophyta</taxon>
        <taxon>Magnoliopsida</taxon>
        <taxon>Liliopsida</taxon>
        <taxon>Asparagales</taxon>
        <taxon>Orchidaceae</taxon>
        <taxon>Epidendroideae</taxon>
        <taxon>Malaxideae</taxon>
        <taxon>Dendrobiinae</taxon>
        <taxon>Dendrobium</taxon>
    </lineage>
</organism>
<feature type="domain" description="DUF4283" evidence="2">
    <location>
        <begin position="58"/>
        <end position="139"/>
    </location>
</feature>